<evidence type="ECO:0000313" key="6">
    <source>
        <dbReference type="Proteomes" id="UP001183176"/>
    </source>
</evidence>
<keyword evidence="6" id="KW-1185">Reference proteome</keyword>
<name>A0ABU2JFD9_9ACTN</name>
<dbReference type="PANTHER" id="PTHR12526:SF595">
    <property type="entry name" value="BLL5217 PROTEIN"/>
    <property type="match status" value="1"/>
</dbReference>
<evidence type="ECO:0000259" key="3">
    <source>
        <dbReference type="Pfam" id="PF00534"/>
    </source>
</evidence>
<dbReference type="RefSeq" id="WP_311424857.1">
    <property type="nucleotide sequence ID" value="NZ_JAVREH010000048.1"/>
</dbReference>
<dbReference type="GO" id="GO:0016757">
    <property type="term" value="F:glycosyltransferase activity"/>
    <property type="evidence" value="ECO:0007669"/>
    <property type="project" value="UniProtKB-KW"/>
</dbReference>
<dbReference type="SUPFAM" id="SSF53756">
    <property type="entry name" value="UDP-Glycosyltransferase/glycogen phosphorylase"/>
    <property type="match status" value="1"/>
</dbReference>
<dbReference type="EC" id="2.4.-.-" evidence="5"/>
<sequence length="382" mass="41056">MRIAYVAAPWLPVPPPAYGGSEVVIDRLARGVKQAGHEVMLFTTGDSSCPVDRRWTRPDAVPDLIGEVGVELAHVIGAYAAVRDWGADIVHDHTLSGPAYARTVTTMPVVTTNHGPFTEDLTVIYRDAAKSAAIVAISHAATAGNIPVTRIIHHGVDPTQYPMGEGQGGFYLFLGRMCADKGVREAALIALAAGVRLLIAAKMRAPSERAYFETQVKPLLTNKVQFIGEVAGPAKAELLGAAAALLNPICWPEPFGLVMIEALACGTPVLTYPLGSAPEIVDHNKTGFLCQNEAQMVARLGEVSQLDRRTCRRAAQERFSQQRMVDEHLSLYAELLTRAAHRAADVERAVIAEPHRRIMATDFGTSIPPVGRLTSPPNGVGR</sequence>
<dbReference type="Pfam" id="PF13439">
    <property type="entry name" value="Glyco_transf_4"/>
    <property type="match status" value="1"/>
</dbReference>
<keyword evidence="2 5" id="KW-0808">Transferase</keyword>
<dbReference type="PANTHER" id="PTHR12526">
    <property type="entry name" value="GLYCOSYLTRANSFERASE"/>
    <property type="match status" value="1"/>
</dbReference>
<reference evidence="6" key="1">
    <citation type="submission" date="2023-07" db="EMBL/GenBank/DDBJ databases">
        <title>30 novel species of actinomycetes from the DSMZ collection.</title>
        <authorList>
            <person name="Nouioui I."/>
        </authorList>
    </citation>
    <scope>NUCLEOTIDE SEQUENCE [LARGE SCALE GENOMIC DNA]</scope>
    <source>
        <strain evidence="6">DSM 44399</strain>
    </source>
</reference>
<dbReference type="Gene3D" id="3.40.50.2000">
    <property type="entry name" value="Glycogen Phosphorylase B"/>
    <property type="match status" value="2"/>
</dbReference>
<proteinExistence type="predicted"/>
<evidence type="ECO:0000256" key="2">
    <source>
        <dbReference type="ARBA" id="ARBA00022679"/>
    </source>
</evidence>
<organism evidence="5 6">
    <name type="scientific">Jatrophihabitans lederbergiae</name>
    <dbReference type="NCBI Taxonomy" id="3075547"/>
    <lineage>
        <taxon>Bacteria</taxon>
        <taxon>Bacillati</taxon>
        <taxon>Actinomycetota</taxon>
        <taxon>Actinomycetes</taxon>
        <taxon>Jatrophihabitantales</taxon>
        <taxon>Jatrophihabitantaceae</taxon>
        <taxon>Jatrophihabitans</taxon>
    </lineage>
</organism>
<evidence type="ECO:0000259" key="4">
    <source>
        <dbReference type="Pfam" id="PF13439"/>
    </source>
</evidence>
<accession>A0ABU2JFD9</accession>
<evidence type="ECO:0000256" key="1">
    <source>
        <dbReference type="ARBA" id="ARBA00022676"/>
    </source>
</evidence>
<protein>
    <submittedName>
        <fullName evidence="5">Glycosyltransferase</fullName>
        <ecNumber evidence="5">2.4.-.-</ecNumber>
    </submittedName>
</protein>
<dbReference type="InterPro" id="IPR028098">
    <property type="entry name" value="Glyco_trans_4-like_N"/>
</dbReference>
<dbReference type="Pfam" id="PF00534">
    <property type="entry name" value="Glycos_transf_1"/>
    <property type="match status" value="1"/>
</dbReference>
<feature type="domain" description="Glycosyltransferase subfamily 4-like N-terminal" evidence="4">
    <location>
        <begin position="18"/>
        <end position="158"/>
    </location>
</feature>
<feature type="domain" description="Glycosyl transferase family 1" evidence="3">
    <location>
        <begin position="193"/>
        <end position="300"/>
    </location>
</feature>
<dbReference type="InterPro" id="IPR001296">
    <property type="entry name" value="Glyco_trans_1"/>
</dbReference>
<dbReference type="Proteomes" id="UP001183176">
    <property type="component" value="Unassembled WGS sequence"/>
</dbReference>
<evidence type="ECO:0000313" key="5">
    <source>
        <dbReference type="EMBL" id="MDT0263712.1"/>
    </source>
</evidence>
<gene>
    <name evidence="5" type="ORF">RM423_20265</name>
</gene>
<dbReference type="EMBL" id="JAVREH010000048">
    <property type="protein sequence ID" value="MDT0263712.1"/>
    <property type="molecule type" value="Genomic_DNA"/>
</dbReference>
<keyword evidence="1 5" id="KW-0328">Glycosyltransferase</keyword>
<comment type="caution">
    <text evidence="5">The sequence shown here is derived from an EMBL/GenBank/DDBJ whole genome shotgun (WGS) entry which is preliminary data.</text>
</comment>